<comment type="caution">
    <text evidence="4">The sequence shown here is derived from an EMBL/GenBank/DDBJ whole genome shotgun (WGS) entry which is preliminary data.</text>
</comment>
<evidence type="ECO:0000256" key="2">
    <source>
        <dbReference type="ARBA" id="ARBA00022679"/>
    </source>
</evidence>
<reference evidence="4 5" key="1">
    <citation type="journal article" date="2016" name="Nat. Commun.">
        <title>Thousands of microbial genomes shed light on interconnected biogeochemical processes in an aquifer system.</title>
        <authorList>
            <person name="Anantharaman K."/>
            <person name="Brown C.T."/>
            <person name="Hug L.A."/>
            <person name="Sharon I."/>
            <person name="Castelle C.J."/>
            <person name="Probst A.J."/>
            <person name="Thomas B.C."/>
            <person name="Singh A."/>
            <person name="Wilkins M.J."/>
            <person name="Karaoz U."/>
            <person name="Brodie E.L."/>
            <person name="Williams K.H."/>
            <person name="Hubbard S.S."/>
            <person name="Banfield J.F."/>
        </authorList>
    </citation>
    <scope>NUCLEOTIDE SEQUENCE [LARGE SCALE GENOMIC DNA]</scope>
</reference>
<feature type="domain" description="tRNA/rRNA methyltransferase SpoU type" evidence="3">
    <location>
        <begin position="25"/>
        <end position="171"/>
    </location>
</feature>
<dbReference type="GO" id="GO:0006396">
    <property type="term" value="P:RNA processing"/>
    <property type="evidence" value="ECO:0007669"/>
    <property type="project" value="InterPro"/>
</dbReference>
<dbReference type="InterPro" id="IPR029028">
    <property type="entry name" value="Alpha/beta_knot_MTases"/>
</dbReference>
<dbReference type="PANTHER" id="PTHR46429:SF1">
    <property type="entry name" value="23S RRNA (GUANOSINE-2'-O-)-METHYLTRANSFERASE RLMB"/>
    <property type="match status" value="1"/>
</dbReference>
<evidence type="ECO:0000313" key="4">
    <source>
        <dbReference type="EMBL" id="OGC69324.1"/>
    </source>
</evidence>
<accession>A0A1F4WIP4</accession>
<dbReference type="GO" id="GO:0005829">
    <property type="term" value="C:cytosol"/>
    <property type="evidence" value="ECO:0007669"/>
    <property type="project" value="TreeGrafter"/>
</dbReference>
<evidence type="ECO:0000256" key="1">
    <source>
        <dbReference type="ARBA" id="ARBA00022603"/>
    </source>
</evidence>
<dbReference type="Proteomes" id="UP000179113">
    <property type="component" value="Unassembled WGS sequence"/>
</dbReference>
<gene>
    <name evidence="4" type="ORF">A2415_03035</name>
</gene>
<dbReference type="AlphaFoldDB" id="A0A1F4WIP4"/>
<dbReference type="Pfam" id="PF00588">
    <property type="entry name" value="SpoU_methylase"/>
    <property type="match status" value="1"/>
</dbReference>
<dbReference type="InterPro" id="IPR001537">
    <property type="entry name" value="SpoU_MeTrfase"/>
</dbReference>
<evidence type="ECO:0000313" key="5">
    <source>
        <dbReference type="Proteomes" id="UP000179113"/>
    </source>
</evidence>
<dbReference type="SUPFAM" id="SSF75217">
    <property type="entry name" value="alpha/beta knot"/>
    <property type="match status" value="1"/>
</dbReference>
<dbReference type="PANTHER" id="PTHR46429">
    <property type="entry name" value="23S RRNA (GUANOSINE-2'-O-)-METHYLTRANSFERASE RLMB"/>
    <property type="match status" value="1"/>
</dbReference>
<sequence>MSLKQLRGKEVKRYFKDQPKRYHEIVLVLENIQYAKNVANMFRTAESAGVEKILLTGISQRPPFGIGLKKVSRGSENKVKHEYFEKTLDILPTLKDAGYTILAIELADNNVPLSSLKEFLKDKPKVCLIAGNEDSGVNKSTLELCDNAVTIPMYGKNPSLNVNVSVGIVLFSF</sequence>
<keyword evidence="1" id="KW-0489">Methyltransferase</keyword>
<dbReference type="InterPro" id="IPR029026">
    <property type="entry name" value="tRNA_m1G_MTases_N"/>
</dbReference>
<dbReference type="EMBL" id="MEWA01000023">
    <property type="protein sequence ID" value="OGC69324.1"/>
    <property type="molecule type" value="Genomic_DNA"/>
</dbReference>
<proteinExistence type="predicted"/>
<dbReference type="GO" id="GO:0032259">
    <property type="term" value="P:methylation"/>
    <property type="evidence" value="ECO:0007669"/>
    <property type="project" value="UniProtKB-KW"/>
</dbReference>
<dbReference type="Gene3D" id="3.40.1280.10">
    <property type="match status" value="1"/>
</dbReference>
<dbReference type="GO" id="GO:0003723">
    <property type="term" value="F:RNA binding"/>
    <property type="evidence" value="ECO:0007669"/>
    <property type="project" value="InterPro"/>
</dbReference>
<dbReference type="InterPro" id="IPR004441">
    <property type="entry name" value="rRNA_MeTrfase_TrmH"/>
</dbReference>
<evidence type="ECO:0000259" key="3">
    <source>
        <dbReference type="Pfam" id="PF00588"/>
    </source>
</evidence>
<protein>
    <recommendedName>
        <fullName evidence="3">tRNA/rRNA methyltransferase SpoU type domain-containing protein</fullName>
    </recommendedName>
</protein>
<name>A0A1F4WIP4_UNCKA</name>
<organism evidence="4 5">
    <name type="scientific">candidate division WWE3 bacterium RIFOXYC1_FULL_39_7</name>
    <dbReference type="NCBI Taxonomy" id="1802643"/>
    <lineage>
        <taxon>Bacteria</taxon>
        <taxon>Katanobacteria</taxon>
    </lineage>
</organism>
<keyword evidence="2" id="KW-0808">Transferase</keyword>
<dbReference type="GO" id="GO:0008173">
    <property type="term" value="F:RNA methyltransferase activity"/>
    <property type="evidence" value="ECO:0007669"/>
    <property type="project" value="InterPro"/>
</dbReference>